<dbReference type="GO" id="GO:0008017">
    <property type="term" value="F:microtubule binding"/>
    <property type="evidence" value="ECO:0000318"/>
    <property type="project" value="GO_Central"/>
</dbReference>
<dbReference type="AlphaFoldDB" id="A0A5F8GPD0"/>
<feature type="region of interest" description="Disordered" evidence="1">
    <location>
        <begin position="240"/>
        <end position="387"/>
    </location>
</feature>
<feature type="region of interest" description="Disordered" evidence="1">
    <location>
        <begin position="1"/>
        <end position="46"/>
    </location>
</feature>
<feature type="compositionally biased region" description="Basic and acidic residues" evidence="1">
    <location>
        <begin position="11"/>
        <end position="30"/>
    </location>
</feature>
<keyword evidence="4" id="KW-1185">Reference proteome</keyword>
<feature type="compositionally biased region" description="Basic and acidic residues" evidence="1">
    <location>
        <begin position="305"/>
        <end position="316"/>
    </location>
</feature>
<dbReference type="PANTHER" id="PTHR12509">
    <property type="entry name" value="SPERMATOGENESIS-ASSOCIATED 4-RELATED"/>
    <property type="match status" value="1"/>
</dbReference>
<dbReference type="InParanoid" id="A0A5F8GPD0"/>
<dbReference type="InterPro" id="IPR010441">
    <property type="entry name" value="CH_2"/>
</dbReference>
<evidence type="ECO:0000259" key="2">
    <source>
        <dbReference type="Pfam" id="PF06294"/>
    </source>
</evidence>
<name>A0A5F8GPD0_MONDO</name>
<dbReference type="Bgee" id="ENSMODG00000037957">
    <property type="expression patterns" value="Expressed in spermatocyte and 19 other cell types or tissues"/>
</dbReference>
<evidence type="ECO:0000313" key="3">
    <source>
        <dbReference type="Ensembl" id="ENSMODP00000049041.1"/>
    </source>
</evidence>
<dbReference type="Gene3D" id="1.10.418.10">
    <property type="entry name" value="Calponin-like domain"/>
    <property type="match status" value="1"/>
</dbReference>
<dbReference type="Proteomes" id="UP000002280">
    <property type="component" value="Unplaced"/>
</dbReference>
<dbReference type="FunFam" id="1.10.418.10:FF:000059">
    <property type="entry name" value="RIKEN cDNA 6430531B16 gene"/>
    <property type="match status" value="1"/>
</dbReference>
<dbReference type="STRING" id="13616.ENSMODP00000049041"/>
<feature type="domain" description="CH-like" evidence="2">
    <location>
        <begin position="55"/>
        <end position="126"/>
    </location>
</feature>
<feature type="compositionally biased region" description="Basic and acidic residues" evidence="1">
    <location>
        <begin position="265"/>
        <end position="283"/>
    </location>
</feature>
<dbReference type="GeneTree" id="ENSGT00910000144159"/>
<feature type="compositionally biased region" description="Basic and acidic residues" evidence="1">
    <location>
        <begin position="240"/>
        <end position="255"/>
    </location>
</feature>
<accession>A0A5F8GPD0</accession>
<proteinExistence type="predicted"/>
<dbReference type="Ensembl" id="ENSMODT00000073242.1">
    <property type="protein sequence ID" value="ENSMODP00000049041.1"/>
    <property type="gene ID" value="ENSMODG00000037957.1"/>
</dbReference>
<organism evidence="3 4">
    <name type="scientific">Monodelphis domestica</name>
    <name type="common">Gray short-tailed opossum</name>
    <dbReference type="NCBI Taxonomy" id="13616"/>
    <lineage>
        <taxon>Eukaryota</taxon>
        <taxon>Metazoa</taxon>
        <taxon>Chordata</taxon>
        <taxon>Craniata</taxon>
        <taxon>Vertebrata</taxon>
        <taxon>Euteleostomi</taxon>
        <taxon>Mammalia</taxon>
        <taxon>Metatheria</taxon>
        <taxon>Didelphimorphia</taxon>
        <taxon>Didelphidae</taxon>
        <taxon>Monodelphis</taxon>
    </lineage>
</organism>
<evidence type="ECO:0000256" key="1">
    <source>
        <dbReference type="SAM" id="MobiDB-lite"/>
    </source>
</evidence>
<dbReference type="Pfam" id="PF06294">
    <property type="entry name" value="CH_2"/>
    <property type="match status" value="1"/>
</dbReference>
<reference evidence="3" key="3">
    <citation type="submission" date="2025-09" db="UniProtKB">
        <authorList>
            <consortium name="Ensembl"/>
        </authorList>
    </citation>
    <scope>IDENTIFICATION</scope>
</reference>
<reference evidence="3" key="2">
    <citation type="submission" date="2025-08" db="UniProtKB">
        <authorList>
            <consortium name="Ensembl"/>
        </authorList>
    </citation>
    <scope>IDENTIFICATION</scope>
</reference>
<dbReference type="InterPro" id="IPR052111">
    <property type="entry name" value="Spermatogenesis_Ciliary_MAP"/>
</dbReference>
<protein>
    <recommendedName>
        <fullName evidence="2">CH-like domain-containing protein</fullName>
    </recommendedName>
</protein>
<dbReference type="InterPro" id="IPR036872">
    <property type="entry name" value="CH_dom_sf"/>
</dbReference>
<dbReference type="GO" id="GO:0005930">
    <property type="term" value="C:axoneme"/>
    <property type="evidence" value="ECO:0000318"/>
    <property type="project" value="GO_Central"/>
</dbReference>
<dbReference type="PANTHER" id="PTHR12509:SF9">
    <property type="entry name" value="SPERM FLAGELLAR PROTEIN 1 ISOFORM X1"/>
    <property type="match status" value="1"/>
</dbReference>
<dbReference type="GO" id="GO:0051493">
    <property type="term" value="P:regulation of cytoskeleton organization"/>
    <property type="evidence" value="ECO:0000318"/>
    <property type="project" value="GO_Central"/>
</dbReference>
<evidence type="ECO:0000313" key="4">
    <source>
        <dbReference type="Proteomes" id="UP000002280"/>
    </source>
</evidence>
<reference evidence="3" key="1">
    <citation type="journal article" date="2007" name="Nature">
        <title>Genome of the marsupial Monodelphis domestica reveals innovation in non-coding sequences.</title>
        <authorList>
            <person name="Mikkelsen T.S."/>
            <person name="Wakefield M.J."/>
            <person name="Aken B."/>
            <person name="Amemiya C.T."/>
            <person name="Chang J.L."/>
            <person name="Duke S."/>
            <person name="Garber M."/>
            <person name="Gentles A.J."/>
            <person name="Goodstadt L."/>
            <person name="Heger A."/>
            <person name="Jurka J."/>
            <person name="Kamal M."/>
            <person name="Mauceli E."/>
            <person name="Searle S.M."/>
            <person name="Sharpe T."/>
            <person name="Baker M.L."/>
            <person name="Batzer M.A."/>
            <person name="Benos P.V."/>
            <person name="Belov K."/>
            <person name="Clamp M."/>
            <person name="Cook A."/>
            <person name="Cuff J."/>
            <person name="Das R."/>
            <person name="Davidow L."/>
            <person name="Deakin J.E."/>
            <person name="Fazzari M.J."/>
            <person name="Glass J.L."/>
            <person name="Grabherr M."/>
            <person name="Greally J.M."/>
            <person name="Gu W."/>
            <person name="Hore T.A."/>
            <person name="Huttley G.A."/>
            <person name="Kleber M."/>
            <person name="Jirtle R.L."/>
            <person name="Koina E."/>
            <person name="Lee J.T."/>
            <person name="Mahony S."/>
            <person name="Marra M.A."/>
            <person name="Miller R.D."/>
            <person name="Nicholls R.D."/>
            <person name="Oda M."/>
            <person name="Papenfuss A.T."/>
            <person name="Parra Z.E."/>
            <person name="Pollock D.D."/>
            <person name="Ray D.A."/>
            <person name="Schein J.E."/>
            <person name="Speed T.P."/>
            <person name="Thompson K."/>
            <person name="VandeBerg J.L."/>
            <person name="Wade C.M."/>
            <person name="Walker J.A."/>
            <person name="Waters P.D."/>
            <person name="Webber C."/>
            <person name="Weidman J.R."/>
            <person name="Xie X."/>
            <person name="Zody M.C."/>
            <person name="Baldwin J."/>
            <person name="Abdouelleil A."/>
            <person name="Abdulkadir J."/>
            <person name="Abebe A."/>
            <person name="Abera B."/>
            <person name="Abreu J."/>
            <person name="Acer S.C."/>
            <person name="Aftuck L."/>
            <person name="Alexander A."/>
            <person name="An P."/>
            <person name="Anderson E."/>
            <person name="Anderson S."/>
            <person name="Arachi H."/>
            <person name="Azer M."/>
            <person name="Bachantsang P."/>
            <person name="Barry A."/>
            <person name="Bayul T."/>
            <person name="Berlin A."/>
            <person name="Bessette D."/>
            <person name="Bloom T."/>
            <person name="Bloom T."/>
            <person name="Boguslavskiy L."/>
            <person name="Bonnet C."/>
            <person name="Boukhgalter B."/>
            <person name="Bourzgui I."/>
            <person name="Brown A."/>
            <person name="Cahill P."/>
            <person name="Channer S."/>
            <person name="Cheshatsang Y."/>
            <person name="Chuda L."/>
            <person name="Citroen M."/>
            <person name="Collymore A."/>
            <person name="Cooke P."/>
            <person name="Costello M."/>
            <person name="D'Aco K."/>
            <person name="Daza R."/>
            <person name="De Haan G."/>
            <person name="DeGray S."/>
            <person name="DeMaso C."/>
            <person name="Dhargay N."/>
            <person name="Dooley K."/>
            <person name="Dooley E."/>
            <person name="Doricent M."/>
            <person name="Dorje P."/>
            <person name="Dorjee K."/>
            <person name="Dupes A."/>
            <person name="Elong R."/>
            <person name="Falk J."/>
            <person name="Farina A."/>
            <person name="Faro S."/>
            <person name="Ferguson D."/>
            <person name="Fisher S."/>
            <person name="Foley C.D."/>
            <person name="Franke A."/>
            <person name="Friedrich D."/>
            <person name="Gadbois L."/>
            <person name="Gearin G."/>
            <person name="Gearin C.R."/>
            <person name="Giannoukos G."/>
            <person name="Goode T."/>
            <person name="Graham J."/>
            <person name="Grandbois E."/>
            <person name="Grewal S."/>
            <person name="Gyaltsen K."/>
            <person name="Hafez N."/>
            <person name="Hagos B."/>
            <person name="Hall J."/>
            <person name="Henson C."/>
            <person name="Hollinger A."/>
            <person name="Honan T."/>
            <person name="Huard M.D."/>
            <person name="Hughes L."/>
            <person name="Hurhula B."/>
            <person name="Husby M.E."/>
            <person name="Kamat A."/>
            <person name="Kanga B."/>
            <person name="Kashin S."/>
            <person name="Khazanovich D."/>
            <person name="Kisner P."/>
            <person name="Lance K."/>
            <person name="Lara M."/>
            <person name="Lee W."/>
            <person name="Lennon N."/>
            <person name="Letendre F."/>
            <person name="LeVine R."/>
            <person name="Lipovsky A."/>
            <person name="Liu X."/>
            <person name="Liu J."/>
            <person name="Liu S."/>
            <person name="Lokyitsang T."/>
            <person name="Lokyitsang Y."/>
            <person name="Lubonja R."/>
            <person name="Lui A."/>
            <person name="MacDonald P."/>
            <person name="Magnisalis V."/>
            <person name="Maru K."/>
            <person name="Matthews C."/>
            <person name="McCusker W."/>
            <person name="McDonough S."/>
            <person name="Mehta T."/>
            <person name="Meldrim J."/>
            <person name="Meneus L."/>
            <person name="Mihai O."/>
            <person name="Mihalev A."/>
            <person name="Mihova T."/>
            <person name="Mittelman R."/>
            <person name="Mlenga V."/>
            <person name="Montmayeur A."/>
            <person name="Mulrain L."/>
            <person name="Navidi A."/>
            <person name="Naylor J."/>
            <person name="Negash T."/>
            <person name="Nguyen T."/>
            <person name="Nguyen N."/>
            <person name="Nicol R."/>
            <person name="Norbu C."/>
            <person name="Norbu N."/>
            <person name="Novod N."/>
            <person name="O'Neill B."/>
            <person name="Osman S."/>
            <person name="Markiewicz E."/>
            <person name="Oyono O.L."/>
            <person name="Patti C."/>
            <person name="Phunkhang P."/>
            <person name="Pierre F."/>
            <person name="Priest M."/>
            <person name="Raghuraman S."/>
            <person name="Rege F."/>
            <person name="Reyes R."/>
            <person name="Rise C."/>
            <person name="Rogov P."/>
            <person name="Ross K."/>
            <person name="Ryan E."/>
            <person name="Settipalli S."/>
            <person name="Shea T."/>
            <person name="Sherpa N."/>
            <person name="Shi L."/>
            <person name="Shih D."/>
            <person name="Sparrow T."/>
            <person name="Spaulding J."/>
            <person name="Stalker J."/>
            <person name="Stange-Thomann N."/>
            <person name="Stavropoulos S."/>
            <person name="Stone C."/>
            <person name="Strader C."/>
            <person name="Tesfaye S."/>
            <person name="Thomson T."/>
            <person name="Thoulutsang Y."/>
            <person name="Thoulutsang D."/>
            <person name="Topham K."/>
            <person name="Topping I."/>
            <person name="Tsamla T."/>
            <person name="Vassiliev H."/>
            <person name="Vo A."/>
            <person name="Wangchuk T."/>
            <person name="Wangdi T."/>
            <person name="Weiand M."/>
            <person name="Wilkinson J."/>
            <person name="Wilson A."/>
            <person name="Yadav S."/>
            <person name="Young G."/>
            <person name="Yu Q."/>
            <person name="Zembek L."/>
            <person name="Zhong D."/>
            <person name="Zimmer A."/>
            <person name="Zwirko Z."/>
            <person name="Jaffe D.B."/>
            <person name="Alvarez P."/>
            <person name="Brockman W."/>
            <person name="Butler J."/>
            <person name="Chin C."/>
            <person name="Gnerre S."/>
            <person name="MacCallum I."/>
            <person name="Graves J.A."/>
            <person name="Ponting C.P."/>
            <person name="Breen M."/>
            <person name="Samollow P.B."/>
            <person name="Lander E.S."/>
            <person name="Lindblad-Toh K."/>
        </authorList>
    </citation>
    <scope>NUCLEOTIDE SEQUENCE [LARGE SCALE GENOMIC DNA]</scope>
</reference>
<sequence length="387" mass="42339">MLLREGPVQTETERTERARDRRAPGARDRQSVPPQEHFCAGRRGWGPPGRAERSVMIAEIVKHFQPKLVEMHNYIPTSNTEQKLSNWSTLNRKVFPKLRFYVSEEDIRRVVISTPGAIESVLSTLRQKVEEKCQKKAAQESRVNAKDPIGFDSININRHLAELENSKSADCPTSRVPSGKKVSSQKGEDRVSDYSGRQDSGLDRLLHKRAHLPAVTGGEGAGYAHAAGDSAGRAWQREWDGRASPQEHRGGKGREAGAATWASRLPERRPRFEHEGRHEEGRPRRGRRACLSQTGSGWDPPGAPRDPEEGLGREPAWRLARGPGGLGEPRWRTSPQALGLTWAGRGRRAGTAGGVVGEDERPSPGGTGGGRESRGSRAGPVPTSGGS</sequence>
<feature type="region of interest" description="Disordered" evidence="1">
    <location>
        <begin position="165"/>
        <end position="200"/>
    </location>
</feature>